<feature type="chain" id="PRO_5032341642" description="AMP-activated protein kinase glycogen-binding domain-containing protein" evidence="1">
    <location>
        <begin position="23"/>
        <end position="905"/>
    </location>
</feature>
<proteinExistence type="predicted"/>
<evidence type="ECO:0008006" key="4">
    <source>
        <dbReference type="Google" id="ProtNLM"/>
    </source>
</evidence>
<dbReference type="EMBL" id="CP046640">
    <property type="protein sequence ID" value="QTL99411.1"/>
    <property type="molecule type" value="Genomic_DNA"/>
</dbReference>
<feature type="signal peptide" evidence="1">
    <location>
        <begin position="1"/>
        <end position="22"/>
    </location>
</feature>
<sequence length="905" mass="103063">MKKKICVFLLLTLIMVSGSVYAKTIVEELDDGNYKVTFIYQAKLDVSEMYLAGDFPEDKVIEGTANNWDGSHPDWQMTIVDGAWTITKILKKGTYPYKFVDSDKNWMKDNEADTFVDDGQGGQNSVVRISSGKMKGEFSLTGKVVNKVEYNNTDDEHDPIKIDNDFELNIKGTIQDKLGEGDNAEKVDRVKYSGQVNIEWDADDITKIDEMEIFTPDTIELWNTKVTLLTDPVDYTIGINTKDLTNSMDPLGLVDAITDSEGRENGTTNPNDLLKNGNYTRRFKMESKESLPVDFNFAMTEYLDNTTEYLQDEESYGLYHGYANIGKDFNLNGKEVKIGSHLQYTQDVDGKLTDTEAVFIEAKPIDNLTLKAQYTALTTKVMEEGSAWKIRVNISRLEPAEGAENKPIPVIGEVKEMHLVGSMQDPAWTPSDKSFALEKVAPGIWEGEFTNLKEGQEFKIMWDTDNWNDYHEITASYETNGENIKVNTACVYATAGDFIYDRGDSALLEANYKIVDKKASMKARIKSGDFSLTKYKGDFTVGARTMSQNAYLPVADDDVMEDADVGYRTAYAKGKYNLLNNLVLNGELEYKVASDDKVVDDGEDIEEGDALSRKVATGLEWNKPVKGLDYITGSIEVDPKDTDDFEGEKKEACFETQTSNIPYLKYLRGNIHNRLDSEVEEYYLESDLDLHTDKIAYVKPNVRYVKDPVSGYEDDKAIKYGLETKLHHLGDSEDYIPYILLNYTVDDNGADGLVENADYEDQDDNDNDWKQKVYLETEFRNPKLPMWGGLTTGLEFQQIEDNVIDYTPSDITKDEQYYVADKQRFIDWYSILTLETYYKFPYSIRADLCIKYDFNHGEISEYEDDAILIKLTKEINKRSTFSLSYNKQDEDEGEDYYKAELETVF</sequence>
<gene>
    <name evidence="2" type="ORF">GM661_16325</name>
</gene>
<dbReference type="InterPro" id="IPR013783">
    <property type="entry name" value="Ig-like_fold"/>
</dbReference>
<reference evidence="2" key="1">
    <citation type="submission" date="2019-12" db="EMBL/GenBank/DDBJ databases">
        <authorList>
            <person name="zhang j."/>
            <person name="sun C.M."/>
        </authorList>
    </citation>
    <scope>NUCLEOTIDE SEQUENCE</scope>
    <source>
        <strain evidence="2">NS-1</strain>
    </source>
</reference>
<name>A0A8A7KDB0_9FIRM</name>
<keyword evidence="1" id="KW-0732">Signal</keyword>
<evidence type="ECO:0000313" key="2">
    <source>
        <dbReference type="EMBL" id="QTL99411.1"/>
    </source>
</evidence>
<dbReference type="Proteomes" id="UP000665020">
    <property type="component" value="Chromosome"/>
</dbReference>
<dbReference type="InterPro" id="IPR014756">
    <property type="entry name" value="Ig_E-set"/>
</dbReference>
<evidence type="ECO:0000313" key="3">
    <source>
        <dbReference type="Proteomes" id="UP000665020"/>
    </source>
</evidence>
<dbReference type="SUPFAM" id="SSF81296">
    <property type="entry name" value="E set domains"/>
    <property type="match status" value="1"/>
</dbReference>
<dbReference type="KEGG" id="ifn:GM661_16325"/>
<protein>
    <recommendedName>
        <fullName evidence="4">AMP-activated protein kinase glycogen-binding domain-containing protein</fullName>
    </recommendedName>
</protein>
<dbReference type="RefSeq" id="WP_230867760.1">
    <property type="nucleotide sequence ID" value="NZ_CP046640.1"/>
</dbReference>
<dbReference type="Gene3D" id="2.60.40.10">
    <property type="entry name" value="Immunoglobulins"/>
    <property type="match status" value="2"/>
</dbReference>
<dbReference type="AlphaFoldDB" id="A0A8A7KDB0"/>
<accession>A0A8A7KDB0</accession>
<organism evidence="2 3">
    <name type="scientific">Iocasia fonsfrigidae</name>
    <dbReference type="NCBI Taxonomy" id="2682810"/>
    <lineage>
        <taxon>Bacteria</taxon>
        <taxon>Bacillati</taxon>
        <taxon>Bacillota</taxon>
        <taxon>Clostridia</taxon>
        <taxon>Halanaerobiales</taxon>
        <taxon>Halanaerobiaceae</taxon>
        <taxon>Iocasia</taxon>
    </lineage>
</organism>
<keyword evidence="3" id="KW-1185">Reference proteome</keyword>
<evidence type="ECO:0000256" key="1">
    <source>
        <dbReference type="SAM" id="SignalP"/>
    </source>
</evidence>